<comment type="subcellular location">
    <subcellularLocation>
        <location evidence="1">Nucleus</location>
    </subcellularLocation>
</comment>
<dbReference type="SMART" id="SM01019">
    <property type="entry name" value="B3"/>
    <property type="match status" value="2"/>
</dbReference>
<dbReference type="Pfam" id="PF02362">
    <property type="entry name" value="B3"/>
    <property type="match status" value="2"/>
</dbReference>
<keyword evidence="4" id="KW-0804">Transcription</keyword>
<evidence type="ECO:0000256" key="6">
    <source>
        <dbReference type="SAM" id="MobiDB-lite"/>
    </source>
</evidence>
<feature type="domain" description="TF-B3" evidence="7">
    <location>
        <begin position="374"/>
        <end position="471"/>
    </location>
</feature>
<dbReference type="GO" id="GO:0005634">
    <property type="term" value="C:nucleus"/>
    <property type="evidence" value="ECO:0007669"/>
    <property type="project" value="UniProtKB-SubCell"/>
</dbReference>
<dbReference type="EMBL" id="JADCNM010000010">
    <property type="protein sequence ID" value="KAG0464928.1"/>
    <property type="molecule type" value="Genomic_DNA"/>
</dbReference>
<dbReference type="OrthoDB" id="590488at2759"/>
<reference evidence="8 9" key="1">
    <citation type="journal article" date="2020" name="Nat. Food">
        <title>A phased Vanilla planifolia genome enables genetic improvement of flavour and production.</title>
        <authorList>
            <person name="Hasing T."/>
            <person name="Tang H."/>
            <person name="Brym M."/>
            <person name="Khazi F."/>
            <person name="Huang T."/>
            <person name="Chambers A.H."/>
        </authorList>
    </citation>
    <scope>NUCLEOTIDE SEQUENCE [LARGE SCALE GENOMIC DNA]</scope>
    <source>
        <tissue evidence="8">Leaf</tissue>
    </source>
</reference>
<evidence type="ECO:0000256" key="3">
    <source>
        <dbReference type="ARBA" id="ARBA00023125"/>
    </source>
</evidence>
<keyword evidence="5" id="KW-0539">Nucleus</keyword>
<dbReference type="Gene3D" id="2.40.330.10">
    <property type="entry name" value="DNA-binding pseudobarrel domain"/>
    <property type="match status" value="2"/>
</dbReference>
<evidence type="ECO:0000256" key="2">
    <source>
        <dbReference type="ARBA" id="ARBA00023015"/>
    </source>
</evidence>
<accession>A0A835Q9M7</accession>
<evidence type="ECO:0000313" key="9">
    <source>
        <dbReference type="Proteomes" id="UP000639772"/>
    </source>
</evidence>
<feature type="compositionally biased region" description="Basic and acidic residues" evidence="6">
    <location>
        <begin position="319"/>
        <end position="329"/>
    </location>
</feature>
<dbReference type="SUPFAM" id="SSF101936">
    <property type="entry name" value="DNA-binding pseudobarrel domain"/>
    <property type="match status" value="2"/>
</dbReference>
<dbReference type="InterPro" id="IPR015300">
    <property type="entry name" value="DNA-bd_pseudobarrel_sf"/>
</dbReference>
<organism evidence="8 9">
    <name type="scientific">Vanilla planifolia</name>
    <name type="common">Vanilla</name>
    <dbReference type="NCBI Taxonomy" id="51239"/>
    <lineage>
        <taxon>Eukaryota</taxon>
        <taxon>Viridiplantae</taxon>
        <taxon>Streptophyta</taxon>
        <taxon>Embryophyta</taxon>
        <taxon>Tracheophyta</taxon>
        <taxon>Spermatophyta</taxon>
        <taxon>Magnoliopsida</taxon>
        <taxon>Liliopsida</taxon>
        <taxon>Asparagales</taxon>
        <taxon>Orchidaceae</taxon>
        <taxon>Vanilloideae</taxon>
        <taxon>Vanilleae</taxon>
        <taxon>Vanilla</taxon>
    </lineage>
</organism>
<feature type="region of interest" description="Disordered" evidence="6">
    <location>
        <begin position="319"/>
        <end position="339"/>
    </location>
</feature>
<evidence type="ECO:0000259" key="7">
    <source>
        <dbReference type="PROSITE" id="PS50863"/>
    </source>
</evidence>
<dbReference type="InterPro" id="IPR003340">
    <property type="entry name" value="B3_DNA-bd"/>
</dbReference>
<dbReference type="Proteomes" id="UP000639772">
    <property type="component" value="Chromosome 10"/>
</dbReference>
<keyword evidence="3" id="KW-0238">DNA-binding</keyword>
<dbReference type="InterPro" id="IPR044837">
    <property type="entry name" value="REM16-like"/>
</dbReference>
<evidence type="ECO:0000256" key="1">
    <source>
        <dbReference type="ARBA" id="ARBA00004123"/>
    </source>
</evidence>
<keyword evidence="2" id="KW-0805">Transcription regulation</keyword>
<proteinExistence type="predicted"/>
<dbReference type="PROSITE" id="PS50863">
    <property type="entry name" value="B3"/>
    <property type="match status" value="2"/>
</dbReference>
<name>A0A835Q9M7_VANPL</name>
<gene>
    <name evidence="8" type="ORF">HPP92_019092</name>
</gene>
<protein>
    <recommendedName>
        <fullName evidence="7">TF-B3 domain-containing protein</fullName>
    </recommendedName>
</protein>
<evidence type="ECO:0000256" key="5">
    <source>
        <dbReference type="ARBA" id="ARBA00023242"/>
    </source>
</evidence>
<dbReference type="PANTHER" id="PTHR31391">
    <property type="entry name" value="B3 DOMAIN-CONTAINING PROTEIN OS11G0197600-RELATED"/>
    <property type="match status" value="1"/>
</dbReference>
<dbReference type="CDD" id="cd10017">
    <property type="entry name" value="B3_DNA"/>
    <property type="match status" value="2"/>
</dbReference>
<dbReference type="GO" id="GO:0003677">
    <property type="term" value="F:DNA binding"/>
    <property type="evidence" value="ECO:0007669"/>
    <property type="project" value="UniProtKB-KW"/>
</dbReference>
<evidence type="ECO:0000313" key="8">
    <source>
        <dbReference type="EMBL" id="KAG0464928.1"/>
    </source>
</evidence>
<feature type="domain" description="TF-B3" evidence="7">
    <location>
        <begin position="136"/>
        <end position="229"/>
    </location>
</feature>
<dbReference type="AlphaFoldDB" id="A0A835Q9M7"/>
<evidence type="ECO:0000256" key="4">
    <source>
        <dbReference type="ARBA" id="ARBA00023163"/>
    </source>
</evidence>
<sequence>MEIGIRKKFTGTSQQHKGKWCEEQRGGIRWRRISALWWRIGKKWVERWIGSYHLQHRANPLAENGRRASTGRDLERSQPISLLGLLADNRGGIFVGHSVERRKGFKMEECRSCEKWREHCRKFEEHFYWDHVDARKMHFFKSMTGDFSNCMIIPKKFIDHFQGELHEILELKVPSGEVWHVGLKKTYDGVVLECGWKDFVEAHGIQENDTLVFKYDGRSSFLVLMFDQSGCEKAASHFSKKMVPKFDLCARSPRKEVRHSSYVISHRHSDQVLPLTVDHEFSTANRNAGEEQVKLRSRFGRAIKRKALFTDSMKKRSSIESITEGKHNATSEVSPDNQRSPKDIFFSRQLRLSDAERNKAISFAETIQTDKPSFVLVLVPSNIFRRCFLTIPIAFAVEHLLPRPTRRFLLQLPDGKRSWPVRCIVQGHAVGLSSGWREFVHDNRLKTGDVCLFEVEFKNGIEMTVHISRFEEVLIS</sequence>
<comment type="caution">
    <text evidence="8">The sequence shown here is derived from an EMBL/GenBank/DDBJ whole genome shotgun (WGS) entry which is preliminary data.</text>
</comment>
<dbReference type="PANTHER" id="PTHR31391:SF70">
    <property type="entry name" value="B3 DOMAIN-CONTAINING PROTEIN OS03G0622200"/>
    <property type="match status" value="1"/>
</dbReference>